<dbReference type="PANTHER" id="PTHR43156">
    <property type="entry name" value="STAGE II SPORULATION PROTEIN E-RELATED"/>
    <property type="match status" value="1"/>
</dbReference>
<dbReference type="GO" id="GO:0016791">
    <property type="term" value="F:phosphatase activity"/>
    <property type="evidence" value="ECO:0007669"/>
    <property type="project" value="TreeGrafter"/>
</dbReference>
<keyword evidence="6" id="KW-1185">Reference proteome</keyword>
<evidence type="ECO:0000313" key="6">
    <source>
        <dbReference type="Proteomes" id="UP000243507"/>
    </source>
</evidence>
<dbReference type="EMBL" id="NTJD01000006">
    <property type="protein sequence ID" value="PCD76409.1"/>
    <property type="molecule type" value="Genomic_DNA"/>
</dbReference>
<dbReference type="InterPro" id="IPR052016">
    <property type="entry name" value="Bact_Sigma-Reg"/>
</dbReference>
<dbReference type="Gene3D" id="3.40.50.2300">
    <property type="match status" value="1"/>
</dbReference>
<dbReference type="PROSITE" id="PS50110">
    <property type="entry name" value="RESPONSE_REGULATORY"/>
    <property type="match status" value="1"/>
</dbReference>
<evidence type="ECO:0000259" key="4">
    <source>
        <dbReference type="PROSITE" id="PS50110"/>
    </source>
</evidence>
<keyword evidence="1" id="KW-0378">Hydrolase</keyword>
<dbReference type="SMART" id="SM00331">
    <property type="entry name" value="PP2C_SIG"/>
    <property type="match status" value="1"/>
</dbReference>
<dbReference type="Pfam" id="PF07228">
    <property type="entry name" value="SpoIIE"/>
    <property type="match status" value="1"/>
</dbReference>
<sequence>MQRRILSAQLARSGYEVIEAGSAEEGLTLCAERAPDIVLSDWVMPGMNGLEFCRAFRDQNRASYGYFVLLTSKNDKNEVAQGLESGADDFLSKPVNGEELRARLAAGERILTMERELRQKNRLLRAAQEAIERDLSEARKLQQSLIKERHRSFGAAEVTLMLRPSGHVGGDLVGFFPINARRVGLFGIDVSGHGIASALMTARIAGYLSGSSPEQNVALILSEFGIYDGRPPAEVAQHLNTLILEEMETESYFTLIYADVDLVSGDVCLVQAGHPHPAVQRADGTVEFLGQGGLPIGLLPMADYEQVTTVLAPGDRLFLMSDGITEAATPSGEMLCEDGLSRLMRDSAKLRGQAYLDALFWDLSEYTQGNLVDDVSAVLFEFNGAKTNAD</sequence>
<dbReference type="SUPFAM" id="SSF52172">
    <property type="entry name" value="CheY-like"/>
    <property type="match status" value="1"/>
</dbReference>
<accession>A0A2A4CQJ5</accession>
<dbReference type="InterPro" id="IPR001932">
    <property type="entry name" value="PPM-type_phosphatase-like_dom"/>
</dbReference>
<gene>
    <name evidence="5" type="ORF">CLN94_09500</name>
</gene>
<feature type="domain" description="Response regulatory" evidence="4">
    <location>
        <begin position="1"/>
        <end position="108"/>
    </location>
</feature>
<dbReference type="SUPFAM" id="SSF81606">
    <property type="entry name" value="PP2C-like"/>
    <property type="match status" value="1"/>
</dbReference>
<dbReference type="InterPro" id="IPR036457">
    <property type="entry name" value="PPM-type-like_dom_sf"/>
</dbReference>
<dbReference type="Proteomes" id="UP000243507">
    <property type="component" value="Unassembled WGS sequence"/>
</dbReference>
<name>A0A2A4CQJ5_9RHOB</name>
<keyword evidence="2" id="KW-0597">Phosphoprotein</keyword>
<comment type="caution">
    <text evidence="5">The sequence shown here is derived from an EMBL/GenBank/DDBJ whole genome shotgun (WGS) entry which is preliminary data.</text>
</comment>
<evidence type="ECO:0000256" key="2">
    <source>
        <dbReference type="PROSITE-ProRule" id="PRU00169"/>
    </source>
</evidence>
<protein>
    <submittedName>
        <fullName evidence="5">Fused response regulator/phosphatase</fullName>
    </submittedName>
</protein>
<dbReference type="PANTHER" id="PTHR43156:SF2">
    <property type="entry name" value="STAGE II SPORULATION PROTEIN E"/>
    <property type="match status" value="1"/>
</dbReference>
<dbReference type="SMART" id="SM00448">
    <property type="entry name" value="REC"/>
    <property type="match status" value="1"/>
</dbReference>
<dbReference type="Gene3D" id="3.60.40.10">
    <property type="entry name" value="PPM-type phosphatase domain"/>
    <property type="match status" value="1"/>
</dbReference>
<feature type="modified residue" description="4-aspartylphosphate" evidence="2">
    <location>
        <position position="41"/>
    </location>
</feature>
<evidence type="ECO:0000256" key="1">
    <source>
        <dbReference type="ARBA" id="ARBA00022801"/>
    </source>
</evidence>
<dbReference type="GO" id="GO:0000160">
    <property type="term" value="P:phosphorelay signal transduction system"/>
    <property type="evidence" value="ECO:0007669"/>
    <property type="project" value="InterPro"/>
</dbReference>
<dbReference type="InterPro" id="IPR001789">
    <property type="entry name" value="Sig_transdc_resp-reg_receiver"/>
</dbReference>
<dbReference type="Pfam" id="PF00072">
    <property type="entry name" value="Response_reg"/>
    <property type="match status" value="1"/>
</dbReference>
<feature type="coiled-coil region" evidence="3">
    <location>
        <begin position="110"/>
        <end position="144"/>
    </location>
</feature>
<evidence type="ECO:0000313" key="5">
    <source>
        <dbReference type="EMBL" id="PCD76409.1"/>
    </source>
</evidence>
<keyword evidence="3" id="KW-0175">Coiled coil</keyword>
<evidence type="ECO:0000256" key="3">
    <source>
        <dbReference type="SAM" id="Coils"/>
    </source>
</evidence>
<dbReference type="AlphaFoldDB" id="A0A2A4CQJ5"/>
<organism evidence="5 6">
    <name type="scientific">Pseudothioclava arenosa</name>
    <dbReference type="NCBI Taxonomy" id="1795308"/>
    <lineage>
        <taxon>Bacteria</taxon>
        <taxon>Pseudomonadati</taxon>
        <taxon>Pseudomonadota</taxon>
        <taxon>Alphaproteobacteria</taxon>
        <taxon>Rhodobacterales</taxon>
        <taxon>Paracoccaceae</taxon>
        <taxon>Pseudothioclava</taxon>
    </lineage>
</organism>
<proteinExistence type="predicted"/>
<dbReference type="InterPro" id="IPR011006">
    <property type="entry name" value="CheY-like_superfamily"/>
</dbReference>
<reference evidence="5 6" key="1">
    <citation type="submission" date="2017-09" db="EMBL/GenBank/DDBJ databases">
        <title>A multilocus sequence analysis scheme for characterization of bacteria in the genus Thioclava.</title>
        <authorList>
            <person name="Liu Y."/>
            <person name="Shao Z."/>
        </authorList>
    </citation>
    <scope>NUCLEOTIDE SEQUENCE [LARGE SCALE GENOMIC DNA]</scope>
    <source>
        <strain evidence="5 6">CAU 1312</strain>
    </source>
</reference>
<dbReference type="OrthoDB" id="9811749at2"/>